<dbReference type="PANTHER" id="PTHR47966:SF51">
    <property type="entry name" value="BETA-SITE APP-CLEAVING ENZYME, ISOFORM A-RELATED"/>
    <property type="match status" value="1"/>
</dbReference>
<feature type="domain" description="Peptidase A1" evidence="14">
    <location>
        <begin position="63"/>
        <end position="378"/>
    </location>
</feature>
<dbReference type="EMBL" id="CH991554">
    <property type="protein sequence ID" value="EDQ88496.1"/>
    <property type="molecule type" value="Genomic_DNA"/>
</dbReference>
<evidence type="ECO:0000256" key="10">
    <source>
        <dbReference type="PIRSR" id="PIRSR601461-1"/>
    </source>
</evidence>
<accession>A9V1S8</accession>
<evidence type="ECO:0000256" key="9">
    <source>
        <dbReference type="ARBA" id="ARBA00023180"/>
    </source>
</evidence>
<dbReference type="RefSeq" id="XP_001746600.1">
    <property type="nucleotide sequence ID" value="XM_001746548.1"/>
</dbReference>
<name>A9V1S8_MONBE</name>
<dbReference type="PANTHER" id="PTHR47966">
    <property type="entry name" value="BETA-SITE APP-CLEAVING ENZYME, ISOFORM A-RELATED"/>
    <property type="match status" value="1"/>
</dbReference>
<dbReference type="OMA" id="KYDHDAS"/>
<evidence type="ECO:0000256" key="2">
    <source>
        <dbReference type="ARBA" id="ARBA00007447"/>
    </source>
</evidence>
<sequence>MMRTAVLLLALVAAAAALSKVTLHGMERTRDSLRRQGAMLTTKYQNIMAGTNVPLSNYEDAQYFGEISIGTPAQKFKVIFDTGSSNLWVPSSQCPKTNIACDVHAKYDSSASSTYKANGTKFAIQYGTGSLSGFLSTDTACIGDLCVKDQTFAEALEEPGVTFVAAKFDGILGMGFSTISVDHVVPVWYNMVQQQVVEQNMYSFYLNRNPNGVSGGELTLGGYDESHFAGPIHWTDVTVDGYWQFTMTGLSIENTPYCTNCKAIADTGTSLLAGPTDVVKQINKAIGATTIAAGEAIVDCNKIPHMPNVTIVINGIQYSLSAEQYVLQVTAEGETECISGFAGIDVPAPEGPLWILGDVFIGAYTTVFDMGNNRVGFGASA</sequence>
<keyword evidence="8 11" id="KW-1015">Disulfide bond</keyword>
<evidence type="ECO:0000256" key="6">
    <source>
        <dbReference type="ARBA" id="ARBA00022750"/>
    </source>
</evidence>
<dbReference type="PRINTS" id="PR00792">
    <property type="entry name" value="PEPSIN"/>
</dbReference>
<dbReference type="FunFam" id="2.40.70.10:FF:000002">
    <property type="entry name" value="Vacuolar aspartic proteinase"/>
    <property type="match status" value="1"/>
</dbReference>
<evidence type="ECO:0000256" key="5">
    <source>
        <dbReference type="ARBA" id="ARBA00022729"/>
    </source>
</evidence>
<dbReference type="eggNOG" id="KOG1339">
    <property type="taxonomic scope" value="Eukaryota"/>
</dbReference>
<gene>
    <name evidence="15" type="ORF">MONBRDRAFT_32800</name>
</gene>
<dbReference type="Pfam" id="PF00026">
    <property type="entry name" value="Asp"/>
    <property type="match status" value="1"/>
</dbReference>
<dbReference type="GO" id="GO:0006508">
    <property type="term" value="P:proteolysis"/>
    <property type="evidence" value="ECO:0000318"/>
    <property type="project" value="GO_Central"/>
</dbReference>
<evidence type="ECO:0000256" key="7">
    <source>
        <dbReference type="ARBA" id="ARBA00022801"/>
    </source>
</evidence>
<dbReference type="PROSITE" id="PS00141">
    <property type="entry name" value="ASP_PROTEASE"/>
    <property type="match status" value="2"/>
</dbReference>
<dbReference type="FunCoup" id="A9V1S8">
    <property type="interactions" value="575"/>
</dbReference>
<dbReference type="SUPFAM" id="SSF50630">
    <property type="entry name" value="Acid proteases"/>
    <property type="match status" value="1"/>
</dbReference>
<feature type="chain" id="PRO_5002745177" description="Peptidase A1 domain-containing protein" evidence="13">
    <location>
        <begin position="18"/>
        <end position="381"/>
    </location>
</feature>
<evidence type="ECO:0000313" key="15">
    <source>
        <dbReference type="EMBL" id="EDQ88496.1"/>
    </source>
</evidence>
<dbReference type="KEGG" id="mbr:MONBRDRAFT_32800"/>
<evidence type="ECO:0000256" key="1">
    <source>
        <dbReference type="ARBA" id="ARBA00004116"/>
    </source>
</evidence>
<evidence type="ECO:0000259" key="14">
    <source>
        <dbReference type="PROSITE" id="PS51767"/>
    </source>
</evidence>
<keyword evidence="6 12" id="KW-0064">Aspartyl protease</keyword>
<keyword evidence="4 12" id="KW-0645">Protease</keyword>
<feature type="disulfide bond" evidence="11">
    <location>
        <begin position="94"/>
        <end position="101"/>
    </location>
</feature>
<dbReference type="STRING" id="81824.A9V1S8"/>
<keyword evidence="9" id="KW-0325">Glycoprotein</keyword>
<dbReference type="InParanoid" id="A9V1S8"/>
<dbReference type="FunFam" id="2.40.70.10:FF:000036">
    <property type="entry name" value="Vacuolar aspartic protease"/>
    <property type="match status" value="1"/>
</dbReference>
<keyword evidence="5 13" id="KW-0732">Signal</keyword>
<feature type="active site" evidence="10">
    <location>
        <position position="81"/>
    </location>
</feature>
<keyword evidence="7 12" id="KW-0378">Hydrolase</keyword>
<dbReference type="AlphaFoldDB" id="A9V1S8"/>
<dbReference type="GeneID" id="5891796"/>
<evidence type="ECO:0000256" key="8">
    <source>
        <dbReference type="ARBA" id="ARBA00023157"/>
    </source>
</evidence>
<evidence type="ECO:0000256" key="3">
    <source>
        <dbReference type="ARBA" id="ARBA00022554"/>
    </source>
</evidence>
<evidence type="ECO:0000256" key="12">
    <source>
        <dbReference type="RuleBase" id="RU000454"/>
    </source>
</evidence>
<keyword evidence="16" id="KW-1185">Reference proteome</keyword>
<feature type="signal peptide" evidence="13">
    <location>
        <begin position="1"/>
        <end position="17"/>
    </location>
</feature>
<evidence type="ECO:0000313" key="16">
    <source>
        <dbReference type="Proteomes" id="UP000001357"/>
    </source>
</evidence>
<keyword evidence="3" id="KW-0926">Vacuole</keyword>
<evidence type="ECO:0000256" key="4">
    <source>
        <dbReference type="ARBA" id="ARBA00022670"/>
    </source>
</evidence>
<reference evidence="15 16" key="1">
    <citation type="journal article" date="2008" name="Nature">
        <title>The genome of the choanoflagellate Monosiga brevicollis and the origin of metazoans.</title>
        <authorList>
            <consortium name="JGI Sequencing"/>
            <person name="King N."/>
            <person name="Westbrook M.J."/>
            <person name="Young S.L."/>
            <person name="Kuo A."/>
            <person name="Abedin M."/>
            <person name="Chapman J."/>
            <person name="Fairclough S."/>
            <person name="Hellsten U."/>
            <person name="Isogai Y."/>
            <person name="Letunic I."/>
            <person name="Marr M."/>
            <person name="Pincus D."/>
            <person name="Putnam N."/>
            <person name="Rokas A."/>
            <person name="Wright K.J."/>
            <person name="Zuzow R."/>
            <person name="Dirks W."/>
            <person name="Good M."/>
            <person name="Goodstein D."/>
            <person name="Lemons D."/>
            <person name="Li W."/>
            <person name="Lyons J.B."/>
            <person name="Morris A."/>
            <person name="Nichols S."/>
            <person name="Richter D.J."/>
            <person name="Salamov A."/>
            <person name="Bork P."/>
            <person name="Lim W.A."/>
            <person name="Manning G."/>
            <person name="Miller W.T."/>
            <person name="McGinnis W."/>
            <person name="Shapiro H."/>
            <person name="Tjian R."/>
            <person name="Grigoriev I.V."/>
            <person name="Rokhsar D."/>
        </authorList>
    </citation>
    <scope>NUCLEOTIDE SEQUENCE [LARGE SCALE GENOMIC DNA]</scope>
    <source>
        <strain evidence="16">MX1 / ATCC 50154</strain>
    </source>
</reference>
<dbReference type="Gene3D" id="2.40.70.10">
    <property type="entry name" value="Acid Proteases"/>
    <property type="match status" value="2"/>
</dbReference>
<dbReference type="PROSITE" id="PS51767">
    <property type="entry name" value="PEPTIDASE_A1"/>
    <property type="match status" value="1"/>
</dbReference>
<dbReference type="GO" id="GO:0004190">
    <property type="term" value="F:aspartic-type endopeptidase activity"/>
    <property type="evidence" value="ECO:0000318"/>
    <property type="project" value="GO_Central"/>
</dbReference>
<dbReference type="InterPro" id="IPR033121">
    <property type="entry name" value="PEPTIDASE_A1"/>
</dbReference>
<dbReference type="Proteomes" id="UP000001357">
    <property type="component" value="Unassembled WGS sequence"/>
</dbReference>
<organism evidence="15 16">
    <name type="scientific">Monosiga brevicollis</name>
    <name type="common">Choanoflagellate</name>
    <dbReference type="NCBI Taxonomy" id="81824"/>
    <lineage>
        <taxon>Eukaryota</taxon>
        <taxon>Choanoflagellata</taxon>
        <taxon>Craspedida</taxon>
        <taxon>Salpingoecidae</taxon>
        <taxon>Monosiga</taxon>
    </lineage>
</organism>
<feature type="active site" evidence="10">
    <location>
        <position position="266"/>
    </location>
</feature>
<evidence type="ECO:0000256" key="11">
    <source>
        <dbReference type="PIRSR" id="PIRSR601461-2"/>
    </source>
</evidence>
<dbReference type="InterPro" id="IPR001461">
    <property type="entry name" value="Aspartic_peptidase_A1"/>
</dbReference>
<evidence type="ECO:0000256" key="13">
    <source>
        <dbReference type="SAM" id="SignalP"/>
    </source>
</evidence>
<dbReference type="InterPro" id="IPR001969">
    <property type="entry name" value="Aspartic_peptidase_AS"/>
</dbReference>
<proteinExistence type="inferred from homology"/>
<protein>
    <recommendedName>
        <fullName evidence="14">Peptidase A1 domain-containing protein</fullName>
    </recommendedName>
</protein>
<dbReference type="GO" id="GO:0005773">
    <property type="term" value="C:vacuole"/>
    <property type="evidence" value="ECO:0007669"/>
    <property type="project" value="UniProtKB-SubCell"/>
</dbReference>
<comment type="subcellular location">
    <subcellularLocation>
        <location evidence="1">Vacuole</location>
    </subcellularLocation>
</comment>
<comment type="similarity">
    <text evidence="2 12">Belongs to the peptidase A1 family.</text>
</comment>
<dbReference type="InterPro" id="IPR021109">
    <property type="entry name" value="Peptidase_aspartic_dom_sf"/>
</dbReference>
<feature type="disulfide bond" evidence="11">
    <location>
        <begin position="300"/>
        <end position="337"/>
    </location>
</feature>